<feature type="region of interest" description="Disordered" evidence="1">
    <location>
        <begin position="1"/>
        <end position="43"/>
    </location>
</feature>
<dbReference type="AlphaFoldDB" id="A0A4Y7JFK5"/>
<evidence type="ECO:0000256" key="1">
    <source>
        <dbReference type="SAM" id="MobiDB-lite"/>
    </source>
</evidence>
<keyword evidence="2" id="KW-0472">Membrane</keyword>
<evidence type="ECO:0000256" key="2">
    <source>
        <dbReference type="SAM" id="Phobius"/>
    </source>
</evidence>
<feature type="compositionally biased region" description="Low complexity" evidence="1">
    <location>
        <begin position="133"/>
        <end position="149"/>
    </location>
</feature>
<gene>
    <name evidence="3" type="ORF">C5167_007153</name>
</gene>
<evidence type="ECO:0000313" key="4">
    <source>
        <dbReference type="Proteomes" id="UP000316621"/>
    </source>
</evidence>
<keyword evidence="4" id="KW-1185">Reference proteome</keyword>
<accession>A0A4Y7JFK5</accession>
<name>A0A4Y7JFK5_PAPSO</name>
<dbReference type="EMBL" id="CM010718">
    <property type="protein sequence ID" value="RZC59853.1"/>
    <property type="molecule type" value="Genomic_DNA"/>
</dbReference>
<evidence type="ECO:0000313" key="3">
    <source>
        <dbReference type="EMBL" id="RZC59853.1"/>
    </source>
</evidence>
<feature type="region of interest" description="Disordered" evidence="1">
    <location>
        <begin position="81"/>
        <end position="110"/>
    </location>
</feature>
<reference evidence="3 4" key="1">
    <citation type="journal article" date="2018" name="Science">
        <title>The opium poppy genome and morphinan production.</title>
        <authorList>
            <person name="Guo L."/>
            <person name="Winzer T."/>
            <person name="Yang X."/>
            <person name="Li Y."/>
            <person name="Ning Z."/>
            <person name="He Z."/>
            <person name="Teodor R."/>
            <person name="Lu Y."/>
            <person name="Bowser T.A."/>
            <person name="Graham I.A."/>
            <person name="Ye K."/>
        </authorList>
    </citation>
    <scope>NUCLEOTIDE SEQUENCE [LARGE SCALE GENOMIC DNA]</scope>
    <source>
        <strain evidence="4">cv. HN1</strain>
        <tissue evidence="3">Leaves</tissue>
    </source>
</reference>
<proteinExistence type="predicted"/>
<dbReference type="Proteomes" id="UP000316621">
    <property type="component" value="Chromosome 4"/>
</dbReference>
<feature type="compositionally biased region" description="Polar residues" evidence="1">
    <location>
        <begin position="81"/>
        <end position="91"/>
    </location>
</feature>
<feature type="compositionally biased region" description="Basic and acidic residues" evidence="1">
    <location>
        <begin position="23"/>
        <end position="37"/>
    </location>
</feature>
<feature type="region of interest" description="Disordered" evidence="1">
    <location>
        <begin position="130"/>
        <end position="159"/>
    </location>
</feature>
<keyword evidence="2" id="KW-1133">Transmembrane helix</keyword>
<sequence length="276" mass="29962">MKTPIRKQLQQRSPPSNSSNPLKRTENLLHHESKDIESLSQMMTSPVNEEVKVISSSIESSSTESFEILDSDLLVSPTTDEIVSESPSPMMNSPVEEIKVTSPDTGSSIESSEILDSDLLVSPTTDENLVFNTESSGSTSSTSYSVNSTPAKSDESQTSTATEISKVIININLNFPHSASPEVMNSTANVSPDESSESEVEMMMMVDLLKRSGTDLNRLKSLLKIDDTNLKDDLSELMSGKVRIGIICFVVWIGVLLVILLRKSSCGLSDSLTPPT</sequence>
<feature type="transmembrane region" description="Helical" evidence="2">
    <location>
        <begin position="244"/>
        <end position="261"/>
    </location>
</feature>
<dbReference type="Gramene" id="RZC59853">
    <property type="protein sequence ID" value="RZC59853"/>
    <property type="gene ID" value="C5167_007153"/>
</dbReference>
<keyword evidence="2" id="KW-0812">Transmembrane</keyword>
<organism evidence="3 4">
    <name type="scientific">Papaver somniferum</name>
    <name type="common">Opium poppy</name>
    <dbReference type="NCBI Taxonomy" id="3469"/>
    <lineage>
        <taxon>Eukaryota</taxon>
        <taxon>Viridiplantae</taxon>
        <taxon>Streptophyta</taxon>
        <taxon>Embryophyta</taxon>
        <taxon>Tracheophyta</taxon>
        <taxon>Spermatophyta</taxon>
        <taxon>Magnoliopsida</taxon>
        <taxon>Ranunculales</taxon>
        <taxon>Papaveraceae</taxon>
        <taxon>Papaveroideae</taxon>
        <taxon>Papaver</taxon>
    </lineage>
</organism>
<protein>
    <submittedName>
        <fullName evidence="3">Uncharacterized protein</fullName>
    </submittedName>
</protein>